<accession>A0A7Y4A2S3</accession>
<sequence length="105" mass="12250">MIFSLALIWASVIGVIIIIYRKNNRLIDEIIEFGLDEESVEDVKSIIDSYHFDQTLKGRTRQKFKRFISVFRPNIYKKIVIFIVASFIVTFLIKSLILSISYLSS</sequence>
<keyword evidence="1" id="KW-0472">Membrane</keyword>
<proteinExistence type="predicted"/>
<feature type="non-terminal residue" evidence="2">
    <location>
        <position position="105"/>
    </location>
</feature>
<evidence type="ECO:0000256" key="1">
    <source>
        <dbReference type="SAM" id="Phobius"/>
    </source>
</evidence>
<name>A0A7Y4A2S3_9VIBR</name>
<evidence type="ECO:0000313" key="2">
    <source>
        <dbReference type="EMBL" id="NOH73396.1"/>
    </source>
</evidence>
<comment type="caution">
    <text evidence="2">The sequence shown here is derived from an EMBL/GenBank/DDBJ whole genome shotgun (WGS) entry which is preliminary data.</text>
</comment>
<dbReference type="Proteomes" id="UP000565719">
    <property type="component" value="Unassembled WGS sequence"/>
</dbReference>
<organism evidence="2 3">
    <name type="scientific">Vibrio pectenicida</name>
    <dbReference type="NCBI Taxonomy" id="62763"/>
    <lineage>
        <taxon>Bacteria</taxon>
        <taxon>Pseudomonadati</taxon>
        <taxon>Pseudomonadota</taxon>
        <taxon>Gammaproteobacteria</taxon>
        <taxon>Vibrionales</taxon>
        <taxon>Vibrionaceae</taxon>
        <taxon>Vibrio</taxon>
    </lineage>
</organism>
<dbReference type="RefSeq" id="WP_171362348.1">
    <property type="nucleotide sequence ID" value="NZ_VTXC01000093.1"/>
</dbReference>
<dbReference type="EMBL" id="VTXC01000093">
    <property type="protein sequence ID" value="NOH73396.1"/>
    <property type="molecule type" value="Genomic_DNA"/>
</dbReference>
<protein>
    <submittedName>
        <fullName evidence="2">Uncharacterized protein</fullName>
    </submittedName>
</protein>
<keyword evidence="1" id="KW-0812">Transmembrane</keyword>
<gene>
    <name evidence="2" type="ORF">F0225_18965</name>
</gene>
<feature type="transmembrane region" description="Helical" evidence="1">
    <location>
        <begin position="6"/>
        <end position="21"/>
    </location>
</feature>
<dbReference type="AlphaFoldDB" id="A0A7Y4A2S3"/>
<evidence type="ECO:0000313" key="3">
    <source>
        <dbReference type="Proteomes" id="UP000565719"/>
    </source>
</evidence>
<feature type="transmembrane region" description="Helical" evidence="1">
    <location>
        <begin position="79"/>
        <end position="103"/>
    </location>
</feature>
<keyword evidence="1" id="KW-1133">Transmembrane helix</keyword>
<reference evidence="2 3" key="1">
    <citation type="submission" date="2019-09" db="EMBL/GenBank/DDBJ databases">
        <title>Draft genome sequencing and comparative genomics of hatchery-associated Vibrios.</title>
        <authorList>
            <person name="Kehlet-Delgado H."/>
            <person name="Mueller R.S."/>
        </authorList>
    </citation>
    <scope>NUCLEOTIDE SEQUENCE [LARGE SCALE GENOMIC DNA]</scope>
    <source>
        <strain evidence="2 3">99-46-Y</strain>
    </source>
</reference>